<dbReference type="InterPro" id="IPR002123">
    <property type="entry name" value="Plipid/glycerol_acylTrfase"/>
</dbReference>
<keyword evidence="2" id="KW-0472">Membrane</keyword>
<feature type="transmembrane region" description="Helical" evidence="2">
    <location>
        <begin position="523"/>
        <end position="541"/>
    </location>
</feature>
<feature type="region of interest" description="Disordered" evidence="1">
    <location>
        <begin position="1"/>
        <end position="29"/>
    </location>
</feature>
<proteinExistence type="predicted"/>
<feature type="domain" description="Phospholipid/glycerol acyltransferase" evidence="3">
    <location>
        <begin position="78"/>
        <end position="288"/>
    </location>
</feature>
<keyword evidence="5" id="KW-1185">Reference proteome</keyword>
<reference evidence="4 5" key="1">
    <citation type="submission" date="2017-12" db="EMBL/GenBank/DDBJ databases">
        <title>Genome Sequence of a Multidrug-Resistant Candida haemulonii Isolate from a Patient with Chronic Leg Ulcers in Israel.</title>
        <authorList>
            <person name="Chow N.A."/>
            <person name="Gade L."/>
            <person name="Batra D."/>
            <person name="Rowe L.A."/>
            <person name="Ben-Ami R."/>
            <person name="Loparev V.N."/>
            <person name="Litvintseva A.P."/>
        </authorList>
    </citation>
    <scope>NUCLEOTIDE SEQUENCE [LARGE SCALE GENOMIC DNA]</scope>
    <source>
        <strain evidence="4 5">B11899</strain>
    </source>
</reference>
<dbReference type="EMBL" id="PKFO01000003">
    <property type="protein sequence ID" value="PVH20417.1"/>
    <property type="molecule type" value="Genomic_DNA"/>
</dbReference>
<dbReference type="SMART" id="SM00563">
    <property type="entry name" value="PlsC"/>
    <property type="match status" value="1"/>
</dbReference>
<dbReference type="GeneID" id="37007536"/>
<comment type="caution">
    <text evidence="4">The sequence shown here is derived from an EMBL/GenBank/DDBJ whole genome shotgun (WGS) entry which is preliminary data.</text>
</comment>
<dbReference type="AlphaFoldDB" id="A0A2V1AQB4"/>
<feature type="transmembrane region" description="Helical" evidence="2">
    <location>
        <begin position="489"/>
        <end position="511"/>
    </location>
</feature>
<dbReference type="PANTHER" id="PTHR31605:SF0">
    <property type="entry name" value="GLYCEROL-3-PHOSPHATE O-ACYLTRANSFERASE 1"/>
    <property type="match status" value="1"/>
</dbReference>
<evidence type="ECO:0000256" key="1">
    <source>
        <dbReference type="SAM" id="MobiDB-lite"/>
    </source>
</evidence>
<feature type="compositionally biased region" description="Low complexity" evidence="1">
    <location>
        <begin position="8"/>
        <end position="20"/>
    </location>
</feature>
<protein>
    <recommendedName>
        <fullName evidence="3">Phospholipid/glycerol acyltransferase domain-containing protein</fullName>
    </recommendedName>
</protein>
<feature type="region of interest" description="Disordered" evidence="1">
    <location>
        <begin position="634"/>
        <end position="672"/>
    </location>
</feature>
<name>A0A2V1AQB4_9ASCO</name>
<organism evidence="4 5">
    <name type="scientific">Candidozyma haemuli</name>
    <dbReference type="NCBI Taxonomy" id="45357"/>
    <lineage>
        <taxon>Eukaryota</taxon>
        <taxon>Fungi</taxon>
        <taxon>Dikarya</taxon>
        <taxon>Ascomycota</taxon>
        <taxon>Saccharomycotina</taxon>
        <taxon>Pichiomycetes</taxon>
        <taxon>Metschnikowiaceae</taxon>
        <taxon>Candidozyma</taxon>
    </lineage>
</organism>
<dbReference type="GO" id="GO:0008654">
    <property type="term" value="P:phospholipid biosynthetic process"/>
    <property type="evidence" value="ECO:0007669"/>
    <property type="project" value="TreeGrafter"/>
</dbReference>
<feature type="compositionally biased region" description="Low complexity" evidence="1">
    <location>
        <begin position="662"/>
        <end position="672"/>
    </location>
</feature>
<dbReference type="RefSeq" id="XP_025341357.1">
    <property type="nucleotide sequence ID" value="XM_025485892.1"/>
</dbReference>
<dbReference type="STRING" id="45357.A0A2V1AQB4"/>
<keyword evidence="2" id="KW-1133">Transmembrane helix</keyword>
<evidence type="ECO:0000313" key="4">
    <source>
        <dbReference type="EMBL" id="PVH20417.1"/>
    </source>
</evidence>
<evidence type="ECO:0000259" key="3">
    <source>
        <dbReference type="SMART" id="SM00563"/>
    </source>
</evidence>
<dbReference type="GO" id="GO:0004366">
    <property type="term" value="F:glycerol-3-phosphate O-acyltransferase activity"/>
    <property type="evidence" value="ECO:0007669"/>
    <property type="project" value="TreeGrafter"/>
</dbReference>
<gene>
    <name evidence="4" type="ORF">CXQ85_002205</name>
</gene>
<dbReference type="OrthoDB" id="2427554at2759"/>
<dbReference type="Proteomes" id="UP000244309">
    <property type="component" value="Unassembled WGS sequence"/>
</dbReference>
<dbReference type="PANTHER" id="PTHR31605">
    <property type="entry name" value="GLYCEROL-3-PHOSPHATE O-ACYLTRANSFERASE 1"/>
    <property type="match status" value="1"/>
</dbReference>
<accession>A0A2V1AQB4</accession>
<dbReference type="GO" id="GO:0016287">
    <property type="term" value="F:glycerone-phosphate O-acyltransferase activity"/>
    <property type="evidence" value="ECO:0007669"/>
    <property type="project" value="TreeGrafter"/>
</dbReference>
<dbReference type="InterPro" id="IPR052744">
    <property type="entry name" value="GPAT/DAPAT"/>
</dbReference>
<dbReference type="VEuPathDB" id="FungiDB:CXQ85_002205"/>
<keyword evidence="2" id="KW-0812">Transmembrane</keyword>
<sequence length="790" mass="89307">MPEERPSGESPPSRRNSSTPSPSPPRNAFPSMEYKPFTRTQLWLYDLLLWVWTVIFDCFFREIRPRGAFRLPKSGPVIFVAAPHANQFVDPIVLMQQVKREAGRRISFLIAMKSYLHNIIGTFSKAQLAVPVARAQDMLLPATGKIYMDFEADPLRVKGKGTKFTEECMPRGLIALPESLGATEISEIVSDTEIVLRKEFKSSEKVKQLLKQGTRFKVADKIDQGHVYKFVFRHLSDGNCLGIFPEGGSHDRTDMLPLKAGVAIMALGAMSNDANCDVKIVPCGMNYFNAHKFRSRAVVEFGHPIEIPKDLVKKYNNPSTSREAVKELLDIVTNGLRAVTVNCEDYETLMVIQAARRLYAGNFAQYLPLPLIVEMNRRLVVGYETYKDKPEIQQSKEKVLEYNKLLKHLYLPDHHVEDCDESHKIRLLPIFFFRIIKLILLATLAFPGIVLFSPVFIISKFFSLRKAKSALANSTVKVKANDVVATWKILISLIIAPLLYSFYASIGTWYCRTHHYLTTIGSFTLWFSLYMLGVLVTYSALVTGEQGMDLFKSIRPLYLSIFSGDTISELKQKRMELAEQITEVVNRFGPELFPNDFNLLELKDHLNVTDDIQYVDSDEEEDMKTQELRNRRIAQRKAKKRKLRAKKKEDSETGSTLATTPSDSDLSLNHSSSMSDGVSMLNSDMSYTNIPMFSDYSLHANAKNSDVDIKALNSTVSMADDFNYKPASTPNSEAALSRDNSHMELNFATSKIPASSLSAHYAISSPQKRHLLGEKIRSRIREGRDKSPSL</sequence>
<feature type="transmembrane region" description="Helical" evidence="2">
    <location>
        <begin position="431"/>
        <end position="458"/>
    </location>
</feature>
<evidence type="ECO:0000313" key="5">
    <source>
        <dbReference type="Proteomes" id="UP000244309"/>
    </source>
</evidence>
<feature type="compositionally biased region" description="Basic residues" evidence="1">
    <location>
        <begin position="634"/>
        <end position="646"/>
    </location>
</feature>
<dbReference type="Pfam" id="PF01553">
    <property type="entry name" value="Acyltransferase"/>
    <property type="match status" value="1"/>
</dbReference>
<evidence type="ECO:0000256" key="2">
    <source>
        <dbReference type="SAM" id="Phobius"/>
    </source>
</evidence>
<dbReference type="SUPFAM" id="SSF69593">
    <property type="entry name" value="Glycerol-3-phosphate (1)-acyltransferase"/>
    <property type="match status" value="1"/>
</dbReference>